<dbReference type="STRING" id="869754.A0A1A0H1X1"/>
<protein>
    <recommendedName>
        <fullName evidence="1">holo-[acyl-carrier-protein] synthase</fullName>
        <ecNumber evidence="1">2.7.8.7</ecNumber>
    </recommendedName>
</protein>
<dbReference type="GO" id="GO:0000287">
    <property type="term" value="F:magnesium ion binding"/>
    <property type="evidence" value="ECO:0007669"/>
    <property type="project" value="InterPro"/>
</dbReference>
<evidence type="ECO:0000256" key="2">
    <source>
        <dbReference type="ARBA" id="ARBA00022679"/>
    </source>
</evidence>
<dbReference type="OrthoDB" id="26719at2759"/>
<evidence type="ECO:0000313" key="4">
    <source>
        <dbReference type="EMBL" id="OBA17958.1"/>
    </source>
</evidence>
<dbReference type="InterPro" id="IPR050559">
    <property type="entry name" value="P-Pant_transferase_sf"/>
</dbReference>
<dbReference type="Gene3D" id="3.90.470.20">
    <property type="entry name" value="4'-phosphopantetheinyl transferase domain"/>
    <property type="match status" value="1"/>
</dbReference>
<keyword evidence="5" id="KW-1185">Reference proteome</keyword>
<sequence>MVGNWPRLAITEEGATFVVFTASLASKRLRELLSDDFNFELCLRKLSLEQQLKIRNARHDPVKALLLGLFAQVVLNYALYSGGSADVFRPFEDLPLGVNEYGKPRLDNGLCIEYNSSSSNDIMAIVVQFNGSTPVGVDLSHETQSSISETEFVEQFAGIFAPVELRQLGAIEDVSQRYVFFNQLWTLKEAFTKFVGCGLNVDLSSFHFQVGPARPSLRNPEVVHGANYNLLMAEWQRDIEVDFENLEKPFKSKILERPIHCQSSVLRTEKTLPVFISLVSQNPMESTEIIDLDMEKIVQAIIGD</sequence>
<organism evidence="4 5">
    <name type="scientific">Metschnikowia bicuspidata var. bicuspidata NRRL YB-4993</name>
    <dbReference type="NCBI Taxonomy" id="869754"/>
    <lineage>
        <taxon>Eukaryota</taxon>
        <taxon>Fungi</taxon>
        <taxon>Dikarya</taxon>
        <taxon>Ascomycota</taxon>
        <taxon>Saccharomycotina</taxon>
        <taxon>Pichiomycetes</taxon>
        <taxon>Metschnikowiaceae</taxon>
        <taxon>Metschnikowia</taxon>
    </lineage>
</organism>
<comment type="caution">
    <text evidence="4">The sequence shown here is derived from an EMBL/GenBank/DDBJ whole genome shotgun (WGS) entry which is preliminary data.</text>
</comment>
<dbReference type="GO" id="GO:0005829">
    <property type="term" value="C:cytosol"/>
    <property type="evidence" value="ECO:0007669"/>
    <property type="project" value="TreeGrafter"/>
</dbReference>
<dbReference type="SUPFAM" id="SSF56214">
    <property type="entry name" value="4'-phosphopantetheinyl transferase"/>
    <property type="match status" value="2"/>
</dbReference>
<dbReference type="EC" id="2.7.8.7" evidence="1"/>
<evidence type="ECO:0000256" key="1">
    <source>
        <dbReference type="ARBA" id="ARBA00013172"/>
    </source>
</evidence>
<evidence type="ECO:0000259" key="3">
    <source>
        <dbReference type="Pfam" id="PF01648"/>
    </source>
</evidence>
<gene>
    <name evidence="4" type="ORF">METBIDRAFT_230685</name>
</gene>
<feature type="domain" description="4'-phosphopantetheinyl transferase" evidence="3">
    <location>
        <begin position="134"/>
        <end position="213"/>
    </location>
</feature>
<dbReference type="PANTHER" id="PTHR12215:SF10">
    <property type="entry name" value="L-AMINOADIPATE-SEMIALDEHYDE DEHYDROGENASE-PHOSPHOPANTETHEINYL TRANSFERASE"/>
    <property type="match status" value="1"/>
</dbReference>
<dbReference type="GeneID" id="30028231"/>
<accession>A0A1A0H1X1</accession>
<dbReference type="InterPro" id="IPR008278">
    <property type="entry name" value="4-PPantetheinyl_Trfase_dom"/>
</dbReference>
<dbReference type="InterPro" id="IPR037143">
    <property type="entry name" value="4-PPantetheinyl_Trfase_dom_sf"/>
</dbReference>
<reference evidence="4 5" key="1">
    <citation type="submission" date="2016-05" db="EMBL/GenBank/DDBJ databases">
        <title>Comparative genomics of biotechnologically important yeasts.</title>
        <authorList>
            <consortium name="DOE Joint Genome Institute"/>
            <person name="Riley R."/>
            <person name="Haridas S."/>
            <person name="Wolfe K.H."/>
            <person name="Lopes M.R."/>
            <person name="Hittinger C.T."/>
            <person name="Goker M."/>
            <person name="Salamov A."/>
            <person name="Wisecaver J."/>
            <person name="Long T.M."/>
            <person name="Aerts A.L."/>
            <person name="Barry K."/>
            <person name="Choi C."/>
            <person name="Clum A."/>
            <person name="Coughlan A.Y."/>
            <person name="Deshpande S."/>
            <person name="Douglass A.P."/>
            <person name="Hanson S.J."/>
            <person name="Klenk H.-P."/>
            <person name="LaButti K."/>
            <person name="Lapidus A."/>
            <person name="Lindquist E."/>
            <person name="Lipzen A."/>
            <person name="Meier-kolthoff J.P."/>
            <person name="Ohm R.A."/>
            <person name="Otillar R.P."/>
            <person name="Pangilinan J."/>
            <person name="Peng Y."/>
            <person name="Rokas A."/>
            <person name="Rosa C.A."/>
            <person name="Scheuner C."/>
            <person name="Sibirny A.A."/>
            <person name="Slot J.C."/>
            <person name="Stielow J.B."/>
            <person name="Sun H."/>
            <person name="Kurtzman C.P."/>
            <person name="Blackwell M."/>
            <person name="Grigoriev I.V."/>
            <person name="Jeffries T.W."/>
        </authorList>
    </citation>
    <scope>NUCLEOTIDE SEQUENCE [LARGE SCALE GENOMIC DNA]</scope>
    <source>
        <strain evidence="4 5">NRRL YB-4993</strain>
    </source>
</reference>
<dbReference type="Pfam" id="PF01648">
    <property type="entry name" value="ACPS"/>
    <property type="match status" value="1"/>
</dbReference>
<dbReference type="EMBL" id="LXTC01000009">
    <property type="protein sequence ID" value="OBA17958.1"/>
    <property type="molecule type" value="Genomic_DNA"/>
</dbReference>
<dbReference type="PANTHER" id="PTHR12215">
    <property type="entry name" value="PHOSPHOPANTETHEINE TRANSFERASE"/>
    <property type="match status" value="1"/>
</dbReference>
<keyword evidence="2" id="KW-0808">Transferase</keyword>
<dbReference type="GO" id="GO:0008897">
    <property type="term" value="F:holo-[acyl-carrier-protein] synthase activity"/>
    <property type="evidence" value="ECO:0007669"/>
    <property type="project" value="UniProtKB-EC"/>
</dbReference>
<evidence type="ECO:0000313" key="5">
    <source>
        <dbReference type="Proteomes" id="UP000092555"/>
    </source>
</evidence>
<dbReference type="AlphaFoldDB" id="A0A1A0H1X1"/>
<dbReference type="RefSeq" id="XP_018709353.1">
    <property type="nucleotide sequence ID" value="XM_018855255.1"/>
</dbReference>
<proteinExistence type="predicted"/>
<name>A0A1A0H1X1_9ASCO</name>
<dbReference type="Proteomes" id="UP000092555">
    <property type="component" value="Unassembled WGS sequence"/>
</dbReference>
<dbReference type="GO" id="GO:0019878">
    <property type="term" value="P:lysine biosynthetic process via aminoadipic acid"/>
    <property type="evidence" value="ECO:0007669"/>
    <property type="project" value="TreeGrafter"/>
</dbReference>